<dbReference type="PANTHER" id="PTHR42973:SF54">
    <property type="entry name" value="FAD-BINDING PCMH-TYPE DOMAIN-CONTAINING PROTEIN"/>
    <property type="match status" value="1"/>
</dbReference>
<accession>A0ABR4J413</accession>
<evidence type="ECO:0000256" key="1">
    <source>
        <dbReference type="ARBA" id="ARBA00005466"/>
    </source>
</evidence>
<keyword evidence="2" id="KW-0285">Flavoprotein</keyword>
<gene>
    <name evidence="6" type="ORF">BJY01DRAFT_259404</name>
</gene>
<protein>
    <submittedName>
        <fullName evidence="6">6-hydroxy-D-nicotine oxidase</fullName>
    </submittedName>
</protein>
<keyword evidence="3" id="KW-0274">FAD</keyword>
<evidence type="ECO:0000256" key="4">
    <source>
        <dbReference type="ARBA" id="ARBA00023002"/>
    </source>
</evidence>
<dbReference type="PANTHER" id="PTHR42973">
    <property type="entry name" value="BINDING OXIDOREDUCTASE, PUTATIVE (AFU_ORTHOLOGUE AFUA_1G17690)-RELATED"/>
    <property type="match status" value="1"/>
</dbReference>
<dbReference type="InterPro" id="IPR006094">
    <property type="entry name" value="Oxid_FAD_bind_N"/>
</dbReference>
<keyword evidence="7" id="KW-1185">Reference proteome</keyword>
<sequence length="489" mass="52303">MTSSTSAALESLREALPGRVINPDGDASASGSADFTTLTNQPWSSTCWQTAAGYIFPENAAEVATALSIIKQTGIKFVVRSTGHNPNPGFSSIGPDGVVLDVGKLQSSELVDDNNGNNKIAQIGAGNRWGAVYDWLEEQGLSVIGGRDPGVGMGLLLGGGMGAIPNLHGLGTDGIAGFEVVLSDGHIVNATPQENADLYRALKGGGSNFGIITRFDLHTHPLIPLQYSITLYNPTDYTNINRATLNLQETMESDPKLGSFTNYQPTFVAVGLIRAGDEAASASEGEIEAFKPFDALESKMMTVCPTTNGTIGSLAKAMTHAVGEDKKKHIGTLTTLPSETLYNEVNTAWREALDLLPKDAVLHYTIQPVGSACVREGEKKHGGNVFGLKAVPQCWWVFTVEWPRESTPEDDEAARKSVNYLREKVEAAAKARDQLLPFLSATFASSEQPVLQSYGVENVEGIRAAAQKYDPEGVFQKQQAGGFLLRDVK</sequence>
<dbReference type="InterPro" id="IPR016169">
    <property type="entry name" value="FAD-bd_PCMH_sub2"/>
</dbReference>
<dbReference type="Gene3D" id="3.30.465.10">
    <property type="match status" value="1"/>
</dbReference>
<dbReference type="EMBL" id="JBFXLU010000213">
    <property type="protein sequence ID" value="KAL2834783.1"/>
    <property type="molecule type" value="Genomic_DNA"/>
</dbReference>
<evidence type="ECO:0000313" key="7">
    <source>
        <dbReference type="Proteomes" id="UP001610446"/>
    </source>
</evidence>
<dbReference type="InterPro" id="IPR036318">
    <property type="entry name" value="FAD-bd_PCMH-like_sf"/>
</dbReference>
<feature type="domain" description="FAD-binding PCMH-type" evidence="5">
    <location>
        <begin position="47"/>
        <end position="222"/>
    </location>
</feature>
<comment type="caution">
    <text evidence="6">The sequence shown here is derived from an EMBL/GenBank/DDBJ whole genome shotgun (WGS) entry which is preliminary data.</text>
</comment>
<name>A0ABR4J413_9EURO</name>
<dbReference type="SUPFAM" id="SSF56176">
    <property type="entry name" value="FAD-binding/transporter-associated domain-like"/>
    <property type="match status" value="1"/>
</dbReference>
<dbReference type="Pfam" id="PF01565">
    <property type="entry name" value="FAD_binding_4"/>
    <property type="match status" value="1"/>
</dbReference>
<dbReference type="Proteomes" id="UP001610446">
    <property type="component" value="Unassembled WGS sequence"/>
</dbReference>
<dbReference type="PROSITE" id="PS51387">
    <property type="entry name" value="FAD_PCMH"/>
    <property type="match status" value="1"/>
</dbReference>
<dbReference type="InterPro" id="IPR016166">
    <property type="entry name" value="FAD-bd_PCMH"/>
</dbReference>
<organism evidence="6 7">
    <name type="scientific">Aspergillus pseudoustus</name>
    <dbReference type="NCBI Taxonomy" id="1810923"/>
    <lineage>
        <taxon>Eukaryota</taxon>
        <taxon>Fungi</taxon>
        <taxon>Dikarya</taxon>
        <taxon>Ascomycota</taxon>
        <taxon>Pezizomycotina</taxon>
        <taxon>Eurotiomycetes</taxon>
        <taxon>Eurotiomycetidae</taxon>
        <taxon>Eurotiales</taxon>
        <taxon>Aspergillaceae</taxon>
        <taxon>Aspergillus</taxon>
        <taxon>Aspergillus subgen. Nidulantes</taxon>
    </lineage>
</organism>
<keyword evidence="4" id="KW-0560">Oxidoreductase</keyword>
<dbReference type="InterPro" id="IPR050416">
    <property type="entry name" value="FAD-linked_Oxidoreductase"/>
</dbReference>
<evidence type="ECO:0000259" key="5">
    <source>
        <dbReference type="PROSITE" id="PS51387"/>
    </source>
</evidence>
<evidence type="ECO:0000256" key="3">
    <source>
        <dbReference type="ARBA" id="ARBA00022827"/>
    </source>
</evidence>
<comment type="similarity">
    <text evidence="1">Belongs to the oxygen-dependent FAD-linked oxidoreductase family.</text>
</comment>
<evidence type="ECO:0000256" key="2">
    <source>
        <dbReference type="ARBA" id="ARBA00022630"/>
    </source>
</evidence>
<evidence type="ECO:0000313" key="6">
    <source>
        <dbReference type="EMBL" id="KAL2834783.1"/>
    </source>
</evidence>
<proteinExistence type="inferred from homology"/>
<reference evidence="6 7" key="1">
    <citation type="submission" date="2024-07" db="EMBL/GenBank/DDBJ databases">
        <title>Section-level genome sequencing and comparative genomics of Aspergillus sections Usti and Cavernicolus.</title>
        <authorList>
            <consortium name="Lawrence Berkeley National Laboratory"/>
            <person name="Nybo J.L."/>
            <person name="Vesth T.C."/>
            <person name="Theobald S."/>
            <person name="Frisvad J.C."/>
            <person name="Larsen T.O."/>
            <person name="Kjaerboelling I."/>
            <person name="Rothschild-Mancinelli K."/>
            <person name="Lyhne E.K."/>
            <person name="Kogle M.E."/>
            <person name="Barry K."/>
            <person name="Clum A."/>
            <person name="Na H."/>
            <person name="Ledsgaard L."/>
            <person name="Lin J."/>
            <person name="Lipzen A."/>
            <person name="Kuo A."/>
            <person name="Riley R."/>
            <person name="Mondo S."/>
            <person name="Labutti K."/>
            <person name="Haridas S."/>
            <person name="Pangalinan J."/>
            <person name="Salamov A.A."/>
            <person name="Simmons B.A."/>
            <person name="Magnuson J.K."/>
            <person name="Chen J."/>
            <person name="Drula E."/>
            <person name="Henrissat B."/>
            <person name="Wiebenga A."/>
            <person name="Lubbers R.J."/>
            <person name="Gomes A.C."/>
            <person name="Makela M.R."/>
            <person name="Stajich J."/>
            <person name="Grigoriev I.V."/>
            <person name="Mortensen U.H."/>
            <person name="De Vries R.P."/>
            <person name="Baker S.E."/>
            <person name="Andersen M.R."/>
        </authorList>
    </citation>
    <scope>NUCLEOTIDE SEQUENCE [LARGE SCALE GENOMIC DNA]</scope>
    <source>
        <strain evidence="6 7">CBS 123904</strain>
    </source>
</reference>